<dbReference type="NCBIfam" id="NF006444">
    <property type="entry name" value="PRK08762.1"/>
    <property type="match status" value="1"/>
</dbReference>
<dbReference type="PANTHER" id="PTHR10953">
    <property type="entry name" value="UBIQUITIN-ACTIVATING ENZYME E1"/>
    <property type="match status" value="1"/>
</dbReference>
<dbReference type="GO" id="GO:0061605">
    <property type="term" value="F:molybdopterin-synthase adenylyltransferase activity"/>
    <property type="evidence" value="ECO:0007669"/>
    <property type="project" value="UniProtKB-EC"/>
</dbReference>
<dbReference type="Gene3D" id="3.40.250.10">
    <property type="entry name" value="Rhodanese-like domain"/>
    <property type="match status" value="1"/>
</dbReference>
<dbReference type="CDD" id="cd00158">
    <property type="entry name" value="RHOD"/>
    <property type="match status" value="1"/>
</dbReference>
<keyword evidence="3 15" id="KW-0808">Transferase</keyword>
<dbReference type="GO" id="GO:0005829">
    <property type="term" value="C:cytosol"/>
    <property type="evidence" value="ECO:0007669"/>
    <property type="project" value="TreeGrafter"/>
</dbReference>
<evidence type="ECO:0000256" key="6">
    <source>
        <dbReference type="ARBA" id="ARBA00052218"/>
    </source>
</evidence>
<evidence type="ECO:0000256" key="3">
    <source>
        <dbReference type="ARBA" id="ARBA00022679"/>
    </source>
</evidence>
<dbReference type="SMART" id="SM00450">
    <property type="entry name" value="RHOD"/>
    <property type="match status" value="1"/>
</dbReference>
<keyword evidence="15" id="KW-0548">Nucleotidyltransferase</keyword>
<evidence type="ECO:0000256" key="5">
    <source>
        <dbReference type="ARBA" id="ARBA00022840"/>
    </source>
</evidence>
<evidence type="ECO:0000256" key="9">
    <source>
        <dbReference type="ARBA" id="ARBA00066884"/>
    </source>
</evidence>
<dbReference type="EMBL" id="RFLY01000004">
    <property type="protein sequence ID" value="RMH93792.1"/>
    <property type="molecule type" value="Genomic_DNA"/>
</dbReference>
<comment type="similarity">
    <text evidence="2">Belongs to the HesA/MoeB/ThiF family.</text>
</comment>
<comment type="caution">
    <text evidence="15">The sequence shown here is derived from an EMBL/GenBank/DDBJ whole genome shotgun (WGS) entry which is preliminary data.</text>
</comment>
<dbReference type="SUPFAM" id="SSF52821">
    <property type="entry name" value="Rhodanese/Cell cycle control phosphatase"/>
    <property type="match status" value="1"/>
</dbReference>
<keyword evidence="5" id="KW-0067">ATP-binding</keyword>
<evidence type="ECO:0000256" key="10">
    <source>
        <dbReference type="ARBA" id="ARBA00073635"/>
    </source>
</evidence>
<dbReference type="SUPFAM" id="SSF69572">
    <property type="entry name" value="Activating enzymes of the ubiquitin-like proteins"/>
    <property type="match status" value="1"/>
</dbReference>
<sequence length="413" mass="43658">MSGRGGGRPGRRPTRCARRSPAWRRRYVDGLRNAPITARRCWTRNVPGGPLVSIRSISARDAWARLARGEARIIDVREPHEQALGVAPDAWRIPPPSLSRHPGLAACRPDAALMLICASGARSRAAAGILLAEGFSDVASVEGGMAAWRAAGLPVESGGLDPAWADRYSRQIKLPEVGIAGQRKLEDARVLIVGAGGLGSPIALYLAAAGVGRIRLVDDDRVERSNLQRQVLHAEARIGMRKVDSALETLCALNPAIAVEPVVGRLDESTIEALLDGVDVAVDGSDNLATRYLLNRGCVRRAVPLVYGAVQGFEGQVGVFHPAADAPEMPCYNCLFPERPGVAPLPNCAEAGVLGVVPGTIGLLQATEVLKLLLGVGASLAGTLLHVDLSTADFRRLAIRADPACEVCQKRAG</sequence>
<dbReference type="GO" id="GO:0008641">
    <property type="term" value="F:ubiquitin-like modifier activating enzyme activity"/>
    <property type="evidence" value="ECO:0007669"/>
    <property type="project" value="InterPro"/>
</dbReference>
<reference evidence="15 16" key="1">
    <citation type="submission" date="2018-10" db="EMBL/GenBank/DDBJ databases">
        <title>Proposal of Lysobacter pythonis sp. nov. isolated from royal pythons (Python regius).</title>
        <authorList>
            <person name="Hans-Juergen B."/>
            <person name="Huptas C."/>
            <person name="Sandra B."/>
            <person name="Igor L."/>
            <person name="Joachim S."/>
            <person name="Siegfried S."/>
            <person name="Mareike W."/>
            <person name="Peter K."/>
        </authorList>
    </citation>
    <scope>NUCLEOTIDE SEQUENCE [LARGE SCALE GENOMIC DNA]</scope>
    <source>
        <strain evidence="15 16">4284/11</strain>
    </source>
</reference>
<evidence type="ECO:0000256" key="8">
    <source>
        <dbReference type="ARBA" id="ARBA00063809"/>
    </source>
</evidence>
<dbReference type="PROSITE" id="PS50206">
    <property type="entry name" value="RHODANESE_3"/>
    <property type="match status" value="1"/>
</dbReference>
<dbReference type="PANTHER" id="PTHR10953:SF102">
    <property type="entry name" value="ADENYLYLTRANSFERASE AND SULFURTRANSFERASE MOCS3"/>
    <property type="match status" value="1"/>
</dbReference>
<dbReference type="Proteomes" id="UP000275012">
    <property type="component" value="Unassembled WGS sequence"/>
</dbReference>
<evidence type="ECO:0000256" key="12">
    <source>
        <dbReference type="ARBA" id="ARBA00075328"/>
    </source>
</evidence>
<comment type="catalytic activity">
    <reaction evidence="6">
        <text>[molybdopterin-synthase sulfur-carrier protein]-C-terminal Gly-Gly + ATP + H(+) = [molybdopterin-synthase sulfur-carrier protein]-C-terminal Gly-Gly-AMP + diphosphate</text>
        <dbReference type="Rhea" id="RHEA:43616"/>
        <dbReference type="Rhea" id="RHEA-COMP:12159"/>
        <dbReference type="Rhea" id="RHEA-COMP:12202"/>
        <dbReference type="ChEBI" id="CHEBI:15378"/>
        <dbReference type="ChEBI" id="CHEBI:30616"/>
        <dbReference type="ChEBI" id="CHEBI:33019"/>
        <dbReference type="ChEBI" id="CHEBI:90618"/>
        <dbReference type="ChEBI" id="CHEBI:90778"/>
        <dbReference type="EC" id="2.7.7.80"/>
    </reaction>
</comment>
<evidence type="ECO:0000313" key="16">
    <source>
        <dbReference type="Proteomes" id="UP000275012"/>
    </source>
</evidence>
<evidence type="ECO:0000256" key="2">
    <source>
        <dbReference type="ARBA" id="ARBA00009919"/>
    </source>
</evidence>
<organism evidence="15 16">
    <name type="scientific">Solilutibacter pythonis</name>
    <dbReference type="NCBI Taxonomy" id="2483112"/>
    <lineage>
        <taxon>Bacteria</taxon>
        <taxon>Pseudomonadati</taxon>
        <taxon>Pseudomonadota</taxon>
        <taxon>Gammaproteobacteria</taxon>
        <taxon>Lysobacterales</taxon>
        <taxon>Lysobacteraceae</taxon>
        <taxon>Solilutibacter</taxon>
    </lineage>
</organism>
<dbReference type="InterPro" id="IPR045886">
    <property type="entry name" value="ThiF/MoeB/HesA"/>
</dbReference>
<feature type="domain" description="Rhodanese" evidence="14">
    <location>
        <begin position="67"/>
        <end position="157"/>
    </location>
</feature>
<dbReference type="GO" id="GO:0005524">
    <property type="term" value="F:ATP binding"/>
    <property type="evidence" value="ECO:0007669"/>
    <property type="project" value="UniProtKB-KW"/>
</dbReference>
<dbReference type="EC" id="2.7.7.80" evidence="9"/>
<dbReference type="Pfam" id="PF00899">
    <property type="entry name" value="ThiF"/>
    <property type="match status" value="1"/>
</dbReference>
<proteinExistence type="inferred from homology"/>
<dbReference type="CDD" id="cd00757">
    <property type="entry name" value="ThiF_MoeB_HesA_family"/>
    <property type="match status" value="1"/>
</dbReference>
<protein>
    <recommendedName>
        <fullName evidence="10">Molybdopterin-synthase adenylyltransferase</fullName>
        <ecNumber evidence="9">2.7.7.80</ecNumber>
    </recommendedName>
    <alternativeName>
        <fullName evidence="13">MoaD protein adenylase</fullName>
    </alternativeName>
    <alternativeName>
        <fullName evidence="11">Molybdopterin-converting factor subunit 1 adenylase</fullName>
    </alternativeName>
    <alternativeName>
        <fullName evidence="12">Sulfur carrier protein MoaD adenylyltransferase</fullName>
    </alternativeName>
</protein>
<dbReference type="InterPro" id="IPR036873">
    <property type="entry name" value="Rhodanese-like_dom_sf"/>
</dbReference>
<dbReference type="InterPro" id="IPR035985">
    <property type="entry name" value="Ubiquitin-activating_enz"/>
</dbReference>
<evidence type="ECO:0000256" key="4">
    <source>
        <dbReference type="ARBA" id="ARBA00022741"/>
    </source>
</evidence>
<comment type="function">
    <text evidence="7">Catalyzes the adenylation by ATP of the carboxyl group of the C-terminal glycine of sulfur carrier protein MoaD.</text>
</comment>
<dbReference type="GO" id="GO:0004792">
    <property type="term" value="F:thiosulfate-cyanide sulfurtransferase activity"/>
    <property type="evidence" value="ECO:0007669"/>
    <property type="project" value="TreeGrafter"/>
</dbReference>
<dbReference type="InterPro" id="IPR000594">
    <property type="entry name" value="ThiF_NAD_FAD-bd"/>
</dbReference>
<evidence type="ECO:0000256" key="7">
    <source>
        <dbReference type="ARBA" id="ARBA00055169"/>
    </source>
</evidence>
<dbReference type="AlphaFoldDB" id="A0A3M2I3K0"/>
<evidence type="ECO:0000256" key="13">
    <source>
        <dbReference type="ARBA" id="ARBA00078531"/>
    </source>
</evidence>
<evidence type="ECO:0000313" key="15">
    <source>
        <dbReference type="EMBL" id="RMH93792.1"/>
    </source>
</evidence>
<name>A0A3M2I3K0_9GAMM</name>
<keyword evidence="16" id="KW-1185">Reference proteome</keyword>
<comment type="subunit">
    <text evidence="8">Homodimer. Forms a stable heterotetrameric complex of 2 MoeB and 2 MoaD during adenylation of MoaD.</text>
</comment>
<dbReference type="GO" id="GO:0008146">
    <property type="term" value="F:sulfotransferase activity"/>
    <property type="evidence" value="ECO:0007669"/>
    <property type="project" value="TreeGrafter"/>
</dbReference>
<evidence type="ECO:0000256" key="11">
    <source>
        <dbReference type="ARBA" id="ARBA00075110"/>
    </source>
</evidence>
<dbReference type="NCBIfam" id="NF004281">
    <property type="entry name" value="PRK05690.1"/>
    <property type="match status" value="1"/>
</dbReference>
<comment type="pathway">
    <text evidence="1">Cofactor biosynthesis; molybdopterin biosynthesis.</text>
</comment>
<gene>
    <name evidence="15" type="primary">moeB</name>
    <name evidence="15" type="ORF">EBB59_03870</name>
</gene>
<evidence type="ECO:0000259" key="14">
    <source>
        <dbReference type="PROSITE" id="PS50206"/>
    </source>
</evidence>
<evidence type="ECO:0000256" key="1">
    <source>
        <dbReference type="ARBA" id="ARBA00005046"/>
    </source>
</evidence>
<dbReference type="Gene3D" id="3.40.50.720">
    <property type="entry name" value="NAD(P)-binding Rossmann-like Domain"/>
    <property type="match status" value="1"/>
</dbReference>
<dbReference type="Pfam" id="PF00581">
    <property type="entry name" value="Rhodanese"/>
    <property type="match status" value="1"/>
</dbReference>
<accession>A0A3M2I3K0</accession>
<dbReference type="FunFam" id="3.40.50.720:FF:000033">
    <property type="entry name" value="Adenylyltransferase and sulfurtransferase MOCS3"/>
    <property type="match status" value="1"/>
</dbReference>
<keyword evidence="4" id="KW-0547">Nucleotide-binding</keyword>
<dbReference type="InterPro" id="IPR001763">
    <property type="entry name" value="Rhodanese-like_dom"/>
</dbReference>